<gene>
    <name evidence="2" type="ORF">HDF16_005152</name>
</gene>
<name>A0A7W7ZJN8_9BACT</name>
<organism evidence="2 3">
    <name type="scientific">Granulicella aggregans</name>
    <dbReference type="NCBI Taxonomy" id="474949"/>
    <lineage>
        <taxon>Bacteria</taxon>
        <taxon>Pseudomonadati</taxon>
        <taxon>Acidobacteriota</taxon>
        <taxon>Terriglobia</taxon>
        <taxon>Terriglobales</taxon>
        <taxon>Acidobacteriaceae</taxon>
        <taxon>Granulicella</taxon>
    </lineage>
</organism>
<dbReference type="Proteomes" id="UP000540989">
    <property type="component" value="Unassembled WGS sequence"/>
</dbReference>
<accession>A0A7W7ZJN8</accession>
<dbReference type="AlphaFoldDB" id="A0A7W7ZJN8"/>
<reference evidence="2 3" key="1">
    <citation type="submission" date="2020-08" db="EMBL/GenBank/DDBJ databases">
        <title>Genomic Encyclopedia of Type Strains, Phase IV (KMG-V): Genome sequencing to study the core and pangenomes of soil and plant-associated prokaryotes.</title>
        <authorList>
            <person name="Whitman W."/>
        </authorList>
    </citation>
    <scope>NUCLEOTIDE SEQUENCE [LARGE SCALE GENOMIC DNA]</scope>
    <source>
        <strain evidence="2 3">M8UP14</strain>
    </source>
</reference>
<protein>
    <submittedName>
        <fullName evidence="2">Uncharacterized protein</fullName>
    </submittedName>
</protein>
<evidence type="ECO:0000313" key="2">
    <source>
        <dbReference type="EMBL" id="MBB5060416.1"/>
    </source>
</evidence>
<evidence type="ECO:0000256" key="1">
    <source>
        <dbReference type="SAM" id="MobiDB-lite"/>
    </source>
</evidence>
<feature type="compositionally biased region" description="Low complexity" evidence="1">
    <location>
        <begin position="42"/>
        <end position="55"/>
    </location>
</feature>
<dbReference type="EMBL" id="JACHIP010000013">
    <property type="protein sequence ID" value="MBB5060416.1"/>
    <property type="molecule type" value="Genomic_DNA"/>
</dbReference>
<evidence type="ECO:0000313" key="3">
    <source>
        <dbReference type="Proteomes" id="UP000540989"/>
    </source>
</evidence>
<sequence>MMIGIGSATCFAQIFQTATALNSNSGETLPDAPGASSQTDVSSASPRTPPAATTPDGFPSRSARGKRYLYELVGPGAFIGPAIITTIDQVRGLNVGYPNDGYPYPGYKGPEKHPTHGAPPEWGQGMGGFSKRYASNFGMGMIGTTTRYGLGELLRQDVAYHPCTCTGVMPRTVHAVTQSFVAHTRSGKAVLSVPAIVAPFVAAESGVAGWYPSRFSVSDSLRISGNFYIGLPIGNLIGEFTGK</sequence>
<comment type="caution">
    <text evidence="2">The sequence shown here is derived from an EMBL/GenBank/DDBJ whole genome shotgun (WGS) entry which is preliminary data.</text>
</comment>
<proteinExistence type="predicted"/>
<keyword evidence="3" id="KW-1185">Reference proteome</keyword>
<feature type="region of interest" description="Disordered" evidence="1">
    <location>
        <begin position="25"/>
        <end position="60"/>
    </location>
</feature>